<dbReference type="Gramene" id="KRH22846">
    <property type="protein sequence ID" value="KRH22846"/>
    <property type="gene ID" value="GLYMA_13G323100"/>
</dbReference>
<keyword evidence="4" id="KW-1185">Reference proteome</keyword>
<dbReference type="EnsemblPlants" id="KRH22846">
    <property type="protein sequence ID" value="KRH22846"/>
    <property type="gene ID" value="GLYMA_13G323100"/>
</dbReference>
<dbReference type="InParanoid" id="A0A0R0GX42"/>
<dbReference type="ExpressionAtlas" id="A0A0R0GX42">
    <property type="expression patterns" value="baseline and differential"/>
</dbReference>
<sequence length="64" mass="7524">MPYWIIGHGLTLYTQAICLRSVASFCCCSCLCFQVFYYKGYTRTQTQFLCRSRSMYARRVESNP</sequence>
<organism evidence="2">
    <name type="scientific">Glycine max</name>
    <name type="common">Soybean</name>
    <name type="synonym">Glycine hispida</name>
    <dbReference type="NCBI Taxonomy" id="3847"/>
    <lineage>
        <taxon>Eukaryota</taxon>
        <taxon>Viridiplantae</taxon>
        <taxon>Streptophyta</taxon>
        <taxon>Embryophyta</taxon>
        <taxon>Tracheophyta</taxon>
        <taxon>Spermatophyta</taxon>
        <taxon>Magnoliopsida</taxon>
        <taxon>eudicotyledons</taxon>
        <taxon>Gunneridae</taxon>
        <taxon>Pentapetalae</taxon>
        <taxon>rosids</taxon>
        <taxon>fabids</taxon>
        <taxon>Fabales</taxon>
        <taxon>Fabaceae</taxon>
        <taxon>Papilionoideae</taxon>
        <taxon>50 kb inversion clade</taxon>
        <taxon>NPAAA clade</taxon>
        <taxon>indigoferoid/millettioid clade</taxon>
        <taxon>Phaseoleae</taxon>
        <taxon>Glycine</taxon>
        <taxon>Glycine subgen. Soja</taxon>
    </lineage>
</organism>
<evidence type="ECO:0000256" key="1">
    <source>
        <dbReference type="SAM" id="Phobius"/>
    </source>
</evidence>
<evidence type="ECO:0000313" key="2">
    <source>
        <dbReference type="EMBL" id="KRH22846.1"/>
    </source>
</evidence>
<dbReference type="Proteomes" id="UP000008827">
    <property type="component" value="Chromosome 13"/>
</dbReference>
<proteinExistence type="predicted"/>
<keyword evidence="1" id="KW-1133">Transmembrane helix</keyword>
<accession>A0A0R0GX42</accession>
<evidence type="ECO:0000313" key="3">
    <source>
        <dbReference type="EnsemblPlants" id="KRH22846"/>
    </source>
</evidence>
<dbReference type="Gramene" id="KRH22847">
    <property type="protein sequence ID" value="KRH22847"/>
    <property type="gene ID" value="GLYMA_13G323100"/>
</dbReference>
<keyword evidence="1" id="KW-0812">Transmembrane</keyword>
<gene>
    <name evidence="2" type="ORF">GLYMA_13G323100</name>
</gene>
<dbReference type="EnsemblPlants" id="KRH22847">
    <property type="protein sequence ID" value="KRH22847"/>
    <property type="gene ID" value="GLYMA_13G323100"/>
</dbReference>
<evidence type="ECO:0000313" key="4">
    <source>
        <dbReference type="Proteomes" id="UP000008827"/>
    </source>
</evidence>
<protein>
    <submittedName>
        <fullName evidence="2 3">Uncharacterized protein</fullName>
    </submittedName>
</protein>
<keyword evidence="1" id="KW-0472">Membrane</keyword>
<reference evidence="3" key="2">
    <citation type="submission" date="2018-02" db="UniProtKB">
        <authorList>
            <consortium name="EnsemblPlants"/>
        </authorList>
    </citation>
    <scope>IDENTIFICATION</scope>
    <source>
        <strain evidence="3">Williams 82</strain>
    </source>
</reference>
<reference evidence="2 3" key="1">
    <citation type="journal article" date="2010" name="Nature">
        <title>Genome sequence of the palaeopolyploid soybean.</title>
        <authorList>
            <person name="Schmutz J."/>
            <person name="Cannon S.B."/>
            <person name="Schlueter J."/>
            <person name="Ma J."/>
            <person name="Mitros T."/>
            <person name="Nelson W."/>
            <person name="Hyten D.L."/>
            <person name="Song Q."/>
            <person name="Thelen J.J."/>
            <person name="Cheng J."/>
            <person name="Xu D."/>
            <person name="Hellsten U."/>
            <person name="May G.D."/>
            <person name="Yu Y."/>
            <person name="Sakurai T."/>
            <person name="Umezawa T."/>
            <person name="Bhattacharyya M.K."/>
            <person name="Sandhu D."/>
            <person name="Valliyodan B."/>
            <person name="Lindquist E."/>
            <person name="Peto M."/>
            <person name="Grant D."/>
            <person name="Shu S."/>
            <person name="Goodstein D."/>
            <person name="Barry K."/>
            <person name="Futrell-Griggs M."/>
            <person name="Abernathy B."/>
            <person name="Du J."/>
            <person name="Tian Z."/>
            <person name="Zhu L."/>
            <person name="Gill N."/>
            <person name="Joshi T."/>
            <person name="Libault M."/>
            <person name="Sethuraman A."/>
            <person name="Zhang X.-C."/>
            <person name="Shinozaki K."/>
            <person name="Nguyen H.T."/>
            <person name="Wing R.A."/>
            <person name="Cregan P."/>
            <person name="Specht J."/>
            <person name="Grimwood J."/>
            <person name="Rokhsar D."/>
            <person name="Stacey G."/>
            <person name="Shoemaker R.C."/>
            <person name="Jackson S.A."/>
        </authorList>
    </citation>
    <scope>NUCLEOTIDE SEQUENCE [LARGE SCALE GENOMIC DNA]</scope>
    <source>
        <strain evidence="3">cv. Williams 82</strain>
        <tissue evidence="2">Callus</tissue>
    </source>
</reference>
<name>A0A0R0GX42_SOYBN</name>
<feature type="transmembrane region" description="Helical" evidence="1">
    <location>
        <begin position="12"/>
        <end position="38"/>
    </location>
</feature>
<dbReference type="EMBL" id="CM000846">
    <property type="protein sequence ID" value="KRH22847.1"/>
    <property type="molecule type" value="Genomic_DNA"/>
</dbReference>
<dbReference type="EMBL" id="CM000846">
    <property type="protein sequence ID" value="KRH22846.1"/>
    <property type="molecule type" value="Genomic_DNA"/>
</dbReference>
<dbReference type="AlphaFoldDB" id="A0A0R0GX42"/>
<reference evidence="2" key="3">
    <citation type="submission" date="2018-07" db="EMBL/GenBank/DDBJ databases">
        <title>WGS assembly of Glycine max.</title>
        <authorList>
            <person name="Schmutz J."/>
            <person name="Cannon S."/>
            <person name="Schlueter J."/>
            <person name="Ma J."/>
            <person name="Mitros T."/>
            <person name="Nelson W."/>
            <person name="Hyten D."/>
            <person name="Song Q."/>
            <person name="Thelen J."/>
            <person name="Cheng J."/>
            <person name="Xu D."/>
            <person name="Hellsten U."/>
            <person name="May G."/>
            <person name="Yu Y."/>
            <person name="Sakurai T."/>
            <person name="Umezawa T."/>
            <person name="Bhattacharyya M."/>
            <person name="Sandhu D."/>
            <person name="Valliyodan B."/>
            <person name="Lindquist E."/>
            <person name="Peto M."/>
            <person name="Grant D."/>
            <person name="Shu S."/>
            <person name="Goodstein D."/>
            <person name="Barry K."/>
            <person name="Futrell-Griggs M."/>
            <person name="Abernathy B."/>
            <person name="Du J."/>
            <person name="Tian Z."/>
            <person name="Zhu L."/>
            <person name="Gill N."/>
            <person name="Joshi T."/>
            <person name="Libault M."/>
            <person name="Sethuraman A."/>
            <person name="Zhang X."/>
            <person name="Shinozaki K."/>
            <person name="Nguyen H."/>
            <person name="Wing R."/>
            <person name="Cregan P."/>
            <person name="Specht J."/>
            <person name="Grimwood J."/>
            <person name="Rokhsar D."/>
            <person name="Stacey G."/>
            <person name="Shoemaker R."/>
            <person name="Jackson S."/>
        </authorList>
    </citation>
    <scope>NUCLEOTIDE SEQUENCE</scope>
    <source>
        <tissue evidence="2">Callus</tissue>
    </source>
</reference>